<evidence type="ECO:0000256" key="2">
    <source>
        <dbReference type="ARBA" id="ARBA00009052"/>
    </source>
</evidence>
<evidence type="ECO:0008006" key="8">
    <source>
        <dbReference type="Google" id="ProtNLM"/>
    </source>
</evidence>
<name>A0A670Z370_PSETE</name>
<evidence type="ECO:0000313" key="6">
    <source>
        <dbReference type="Ensembl" id="ENSPTXP00000018497.1"/>
    </source>
</evidence>
<protein>
    <recommendedName>
        <fullName evidence="8">Coiled-coil domain containing 85B</fullName>
    </recommendedName>
</protein>
<keyword evidence="3" id="KW-0965">Cell junction</keyword>
<dbReference type="GO" id="GO:0005912">
    <property type="term" value="C:adherens junction"/>
    <property type="evidence" value="ECO:0007669"/>
    <property type="project" value="UniProtKB-SubCell"/>
</dbReference>
<dbReference type="Pfam" id="PF10226">
    <property type="entry name" value="CCDC85"/>
    <property type="match status" value="1"/>
</dbReference>
<evidence type="ECO:0000256" key="5">
    <source>
        <dbReference type="SAM" id="Coils"/>
    </source>
</evidence>
<dbReference type="PANTHER" id="PTHR13546:SF12">
    <property type="entry name" value="COILED-COIL DOMAIN-CONTAINING PROTEIN 85B"/>
    <property type="match status" value="1"/>
</dbReference>
<reference evidence="6" key="2">
    <citation type="submission" date="2025-09" db="UniProtKB">
        <authorList>
            <consortium name="Ensembl"/>
        </authorList>
    </citation>
    <scope>IDENTIFICATION</scope>
</reference>
<keyword evidence="4 5" id="KW-0175">Coiled coil</keyword>
<evidence type="ECO:0000256" key="3">
    <source>
        <dbReference type="ARBA" id="ARBA00022949"/>
    </source>
</evidence>
<comment type="similarity">
    <text evidence="2">Belongs to the CCDC85 family.</text>
</comment>
<proteinExistence type="inferred from homology"/>
<dbReference type="GO" id="GO:0045892">
    <property type="term" value="P:negative regulation of DNA-templated transcription"/>
    <property type="evidence" value="ECO:0007669"/>
    <property type="project" value="TreeGrafter"/>
</dbReference>
<dbReference type="GeneTree" id="ENSGT00940000162317"/>
<sequence length="206" mass="23045">RCCCTGGLTSYFPHHHFAPAREEMVRCLHWEEAEKLAALVQCGQLIQGMNQQLQEHLCKIRELKAIYGRLQAENRKLRNLCYFLDEDQLKAKCLASHWQIFGHHMAQVLRYEVASCLCKLAGLEGLLTPLSPLHHSGATNGVNLRGRTPLPAPLPLSAPLRHPTAPQGAVPPTLGTTAVGYCKINSFSFLFFSWRTCPLSMLRMKG</sequence>
<dbReference type="PANTHER" id="PTHR13546">
    <property type="entry name" value="RE60986P"/>
    <property type="match status" value="1"/>
</dbReference>
<evidence type="ECO:0000256" key="4">
    <source>
        <dbReference type="ARBA" id="ARBA00023054"/>
    </source>
</evidence>
<reference evidence="6" key="1">
    <citation type="submission" date="2025-08" db="UniProtKB">
        <authorList>
            <consortium name="Ensembl"/>
        </authorList>
    </citation>
    <scope>IDENTIFICATION</scope>
</reference>
<dbReference type="InterPro" id="IPR019359">
    <property type="entry name" value="CCDC85"/>
</dbReference>
<evidence type="ECO:0000256" key="1">
    <source>
        <dbReference type="ARBA" id="ARBA00004536"/>
    </source>
</evidence>
<organism evidence="6 7">
    <name type="scientific">Pseudonaja textilis</name>
    <name type="common">Eastern brown snake</name>
    <dbReference type="NCBI Taxonomy" id="8673"/>
    <lineage>
        <taxon>Eukaryota</taxon>
        <taxon>Metazoa</taxon>
        <taxon>Chordata</taxon>
        <taxon>Craniata</taxon>
        <taxon>Vertebrata</taxon>
        <taxon>Euteleostomi</taxon>
        <taxon>Lepidosauria</taxon>
        <taxon>Squamata</taxon>
        <taxon>Bifurcata</taxon>
        <taxon>Unidentata</taxon>
        <taxon>Episquamata</taxon>
        <taxon>Toxicofera</taxon>
        <taxon>Serpentes</taxon>
        <taxon>Colubroidea</taxon>
        <taxon>Elapidae</taxon>
        <taxon>Hydrophiinae</taxon>
        <taxon>Pseudonaja</taxon>
    </lineage>
</organism>
<dbReference type="GO" id="GO:0005634">
    <property type="term" value="C:nucleus"/>
    <property type="evidence" value="ECO:0007669"/>
    <property type="project" value="TreeGrafter"/>
</dbReference>
<dbReference type="Proteomes" id="UP000472273">
    <property type="component" value="Unplaced"/>
</dbReference>
<comment type="subcellular location">
    <subcellularLocation>
        <location evidence="1">Cell junction</location>
        <location evidence="1">Adherens junction</location>
    </subcellularLocation>
</comment>
<accession>A0A670Z370</accession>
<keyword evidence="7" id="KW-1185">Reference proteome</keyword>
<dbReference type="AlphaFoldDB" id="A0A670Z370"/>
<feature type="coiled-coil region" evidence="5">
    <location>
        <begin position="46"/>
        <end position="80"/>
    </location>
</feature>
<dbReference type="Ensembl" id="ENSPTXT00000019057.1">
    <property type="protein sequence ID" value="ENSPTXP00000018497.1"/>
    <property type="gene ID" value="ENSPTXG00000012755.1"/>
</dbReference>
<evidence type="ECO:0000313" key="7">
    <source>
        <dbReference type="Proteomes" id="UP000472273"/>
    </source>
</evidence>